<accession>A0A7W2AS04</accession>
<dbReference type="CDD" id="cd07385">
    <property type="entry name" value="MPP_YkuE_C"/>
    <property type="match status" value="1"/>
</dbReference>
<dbReference type="InterPro" id="IPR029052">
    <property type="entry name" value="Metallo-depent_PP-like"/>
</dbReference>
<comment type="caution">
    <text evidence="3">The sequence shown here is derived from an EMBL/GenBank/DDBJ whole genome shotgun (WGS) entry which is preliminary data.</text>
</comment>
<dbReference type="InterPro" id="IPR004843">
    <property type="entry name" value="Calcineurin-like_PHP"/>
</dbReference>
<dbReference type="InterPro" id="IPR051158">
    <property type="entry name" value="Metallophosphoesterase_sf"/>
</dbReference>
<evidence type="ECO:0000259" key="2">
    <source>
        <dbReference type="Pfam" id="PF00149"/>
    </source>
</evidence>
<sequence>MMTILLTLYGWMCLYIGRKGWKLFGKPASRFGRSLFVSAFILLVLPFPLAELGEDILPDRAVSWLTIWGGHSMIMLLYLCLLLLLIDVIGWIDRRLRFIPSAVSKHPLMPFLLAVAVILLTMGTVAYGSWNAQHPVTQKYEIAIDKNSDLEQLRIAMVSDIHYGPIVNAARLEQLRKMIDQIRPDLVLVAGDLTDSSLPPHEAEKLASLLGKIQAPYGTFAVPGNHDHDLRRPDSRLMQALEKENIHVLKDTHILIKNRFYLIGRDDPNRRREPARKDLNDLMKGIDRSKPLILLDHQPIELDKAKSCGIDLQLSGHTHNGQIFPANLITRQVYEMDWGLLKKEAYHLIVSCGFGTWGPPLRIGNHPEVVQIDMTFQ</sequence>
<gene>
    <name evidence="3" type="ORF">H2C83_11605</name>
</gene>
<reference evidence="3 4" key="1">
    <citation type="submission" date="2020-07" db="EMBL/GenBank/DDBJ databases">
        <title>Thermoactinomyces phylogeny.</title>
        <authorList>
            <person name="Dunlap C."/>
        </authorList>
    </citation>
    <scope>NUCLEOTIDE SEQUENCE [LARGE SCALE GENOMIC DNA]</scope>
    <source>
        <strain evidence="3 4">AMNI-1</strain>
    </source>
</reference>
<organism evidence="3 4">
    <name type="scientific">Thermoactinomyces mirandus</name>
    <dbReference type="NCBI Taxonomy" id="2756294"/>
    <lineage>
        <taxon>Bacteria</taxon>
        <taxon>Bacillati</taxon>
        <taxon>Bacillota</taxon>
        <taxon>Bacilli</taxon>
        <taxon>Bacillales</taxon>
        <taxon>Thermoactinomycetaceae</taxon>
        <taxon>Thermoactinomyces</taxon>
    </lineage>
</organism>
<keyword evidence="1" id="KW-0812">Transmembrane</keyword>
<feature type="transmembrane region" description="Helical" evidence="1">
    <location>
        <begin position="107"/>
        <end position="130"/>
    </location>
</feature>
<name>A0A7W2AS04_9BACL</name>
<dbReference type="GO" id="GO:0016787">
    <property type="term" value="F:hydrolase activity"/>
    <property type="evidence" value="ECO:0007669"/>
    <property type="project" value="InterPro"/>
</dbReference>
<dbReference type="PANTHER" id="PTHR31302">
    <property type="entry name" value="TRANSMEMBRANE PROTEIN WITH METALLOPHOSPHOESTERASE DOMAIN-RELATED"/>
    <property type="match status" value="1"/>
</dbReference>
<feature type="domain" description="Calcineurin-like phosphoesterase" evidence="2">
    <location>
        <begin position="153"/>
        <end position="320"/>
    </location>
</feature>
<dbReference type="SUPFAM" id="SSF56300">
    <property type="entry name" value="Metallo-dependent phosphatases"/>
    <property type="match status" value="1"/>
</dbReference>
<keyword evidence="1" id="KW-1133">Transmembrane helix</keyword>
<protein>
    <submittedName>
        <fullName evidence="3">Metallophosphoesterase</fullName>
    </submittedName>
</protein>
<evidence type="ECO:0000313" key="3">
    <source>
        <dbReference type="EMBL" id="MBA4602947.1"/>
    </source>
</evidence>
<evidence type="ECO:0000313" key="4">
    <source>
        <dbReference type="Proteomes" id="UP000538292"/>
    </source>
</evidence>
<dbReference type="Gene3D" id="3.60.21.10">
    <property type="match status" value="1"/>
</dbReference>
<dbReference type="Proteomes" id="UP000538292">
    <property type="component" value="Unassembled WGS sequence"/>
</dbReference>
<feature type="transmembrane region" description="Helical" evidence="1">
    <location>
        <begin position="31"/>
        <end position="49"/>
    </location>
</feature>
<proteinExistence type="predicted"/>
<dbReference type="PANTHER" id="PTHR31302:SF0">
    <property type="entry name" value="TRANSMEMBRANE PROTEIN WITH METALLOPHOSPHOESTERASE DOMAIN"/>
    <property type="match status" value="1"/>
</dbReference>
<keyword evidence="1" id="KW-0472">Membrane</keyword>
<dbReference type="Pfam" id="PF00149">
    <property type="entry name" value="Metallophos"/>
    <property type="match status" value="1"/>
</dbReference>
<dbReference type="EMBL" id="JACEOL010000036">
    <property type="protein sequence ID" value="MBA4602947.1"/>
    <property type="molecule type" value="Genomic_DNA"/>
</dbReference>
<evidence type="ECO:0000256" key="1">
    <source>
        <dbReference type="SAM" id="Phobius"/>
    </source>
</evidence>
<keyword evidence="4" id="KW-1185">Reference proteome</keyword>
<dbReference type="AlphaFoldDB" id="A0A7W2AS04"/>
<feature type="transmembrane region" description="Helical" evidence="1">
    <location>
        <begin position="61"/>
        <end position="86"/>
    </location>
</feature>